<organism evidence="1 2">
    <name type="scientific">Cinchona calisaya</name>
    <dbReference type="NCBI Taxonomy" id="153742"/>
    <lineage>
        <taxon>Eukaryota</taxon>
        <taxon>Viridiplantae</taxon>
        <taxon>Streptophyta</taxon>
        <taxon>Embryophyta</taxon>
        <taxon>Tracheophyta</taxon>
        <taxon>Spermatophyta</taxon>
        <taxon>Magnoliopsida</taxon>
        <taxon>eudicotyledons</taxon>
        <taxon>Gunneridae</taxon>
        <taxon>Pentapetalae</taxon>
        <taxon>asterids</taxon>
        <taxon>lamiids</taxon>
        <taxon>Gentianales</taxon>
        <taxon>Rubiaceae</taxon>
        <taxon>Cinchonoideae</taxon>
        <taxon>Cinchoneae</taxon>
        <taxon>Cinchona</taxon>
    </lineage>
</organism>
<reference evidence="1 2" key="1">
    <citation type="submission" date="2024-11" db="EMBL/GenBank/DDBJ databases">
        <title>A near-complete genome assembly of Cinchona calisaya.</title>
        <authorList>
            <person name="Lian D.C."/>
            <person name="Zhao X.W."/>
            <person name="Wei L."/>
        </authorList>
    </citation>
    <scope>NUCLEOTIDE SEQUENCE [LARGE SCALE GENOMIC DNA]</scope>
    <source>
        <tissue evidence="1">Nenye</tissue>
    </source>
</reference>
<comment type="caution">
    <text evidence="1">The sequence shown here is derived from an EMBL/GenBank/DDBJ whole genome shotgun (WGS) entry which is preliminary data.</text>
</comment>
<dbReference type="PANTHER" id="PTHR37610">
    <property type="entry name" value="CCHC-TYPE DOMAIN-CONTAINING PROTEIN"/>
    <property type="match status" value="1"/>
</dbReference>
<sequence>MSWLVNPLTNDIGENFLLYDTAQEIWEAAKELYSSKENTSEILEIESVLHDLRQGKLNVTQYYGILTRYWQRLDVFEEYHWECPNDARRFKEIVEKKRIFKFLMGLNKNLDEVRGRSWG</sequence>
<dbReference type="PANTHER" id="PTHR37610:SF47">
    <property type="entry name" value="RETROTRANSPOSON COPIA-LIKE N-TERMINAL DOMAIN-CONTAINING PROTEIN"/>
    <property type="match status" value="1"/>
</dbReference>
<gene>
    <name evidence="1" type="ORF">ACH5RR_018368</name>
</gene>
<dbReference type="EMBL" id="JBJUIK010000008">
    <property type="protein sequence ID" value="KAL3520219.1"/>
    <property type="molecule type" value="Genomic_DNA"/>
</dbReference>
<proteinExistence type="predicted"/>
<accession>A0ABD2ZM57</accession>
<keyword evidence="2" id="KW-1185">Reference proteome</keyword>
<evidence type="ECO:0000313" key="1">
    <source>
        <dbReference type="EMBL" id="KAL3520219.1"/>
    </source>
</evidence>
<evidence type="ECO:0000313" key="2">
    <source>
        <dbReference type="Proteomes" id="UP001630127"/>
    </source>
</evidence>
<dbReference type="AlphaFoldDB" id="A0ABD2ZM57"/>
<protein>
    <recommendedName>
        <fullName evidence="3">Retrotransposon gag domain-containing protein</fullName>
    </recommendedName>
</protein>
<name>A0ABD2ZM57_9GENT</name>
<evidence type="ECO:0008006" key="3">
    <source>
        <dbReference type="Google" id="ProtNLM"/>
    </source>
</evidence>
<dbReference type="Proteomes" id="UP001630127">
    <property type="component" value="Unassembled WGS sequence"/>
</dbReference>